<dbReference type="GeneTree" id="ENSGT00940000158685"/>
<evidence type="ECO:0000256" key="1">
    <source>
        <dbReference type="SAM" id="MobiDB-lite"/>
    </source>
</evidence>
<feature type="region of interest" description="Disordered" evidence="1">
    <location>
        <begin position="1"/>
        <end position="26"/>
    </location>
</feature>
<dbReference type="AlphaFoldDB" id="A0A8C5Y8G1"/>
<proteinExistence type="predicted"/>
<reference evidence="2" key="3">
    <citation type="submission" date="2025-09" db="UniProtKB">
        <authorList>
            <consortium name="Ensembl"/>
        </authorList>
    </citation>
    <scope>IDENTIFICATION</scope>
</reference>
<organism evidence="2 3">
    <name type="scientific">Microcebus murinus</name>
    <name type="common">Gray mouse lemur</name>
    <name type="synonym">Lemur murinus</name>
    <dbReference type="NCBI Taxonomy" id="30608"/>
    <lineage>
        <taxon>Eukaryota</taxon>
        <taxon>Metazoa</taxon>
        <taxon>Chordata</taxon>
        <taxon>Craniata</taxon>
        <taxon>Vertebrata</taxon>
        <taxon>Euteleostomi</taxon>
        <taxon>Mammalia</taxon>
        <taxon>Eutheria</taxon>
        <taxon>Euarchontoglires</taxon>
        <taxon>Primates</taxon>
        <taxon>Strepsirrhini</taxon>
        <taxon>Lemuriformes</taxon>
        <taxon>Cheirogaleidae</taxon>
        <taxon>Microcebus</taxon>
    </lineage>
</organism>
<reference evidence="2" key="1">
    <citation type="submission" date="2016-12" db="EMBL/GenBank/DDBJ databases">
        <title>Mouse lemur reference genome and diversity panel.</title>
        <authorList>
            <person name="Harris R."/>
            <person name="Larsen P."/>
            <person name="Liu Y."/>
            <person name="Hughes D.S."/>
            <person name="Murali S."/>
            <person name="Raveendran M."/>
            <person name="Korchina V."/>
            <person name="Wang M."/>
            <person name="Jhangiani S."/>
            <person name="Bandaranaike D."/>
            <person name="Bellair M."/>
            <person name="Blankenburg K."/>
            <person name="Chao H."/>
            <person name="Dahdouli M."/>
            <person name="Dinh H."/>
            <person name="Doddapaneni H."/>
            <person name="English A."/>
            <person name="Firestine M."/>
            <person name="Gnanaolivu R."/>
            <person name="Gross S."/>
            <person name="Hernandez B."/>
            <person name="Javaid M."/>
            <person name="Jayaseelan J."/>
            <person name="Jones J."/>
            <person name="Khan Z."/>
            <person name="Kovar C."/>
            <person name="Kurapati P."/>
            <person name="Le B."/>
            <person name="Lee S."/>
            <person name="Li M."/>
            <person name="Mathew T."/>
            <person name="Narasimhan A."/>
            <person name="Ngo D."/>
            <person name="Nguyen L."/>
            <person name="Okwuonu G."/>
            <person name="Ongeri F."/>
            <person name="Osuji N."/>
            <person name="Pu L.-L."/>
            <person name="Puazo M."/>
            <person name="Quiroz J."/>
            <person name="Raj R."/>
            <person name="Rajbhandari K."/>
            <person name="Reid J.G."/>
            <person name="Santibanez J."/>
            <person name="Sexton D."/>
            <person name="Skinner E."/>
            <person name="Vee V."/>
            <person name="Weissenberger G."/>
            <person name="Wu Y."/>
            <person name="Xin Y."/>
            <person name="Han Y."/>
            <person name="Campbell C."/>
            <person name="Brown A."/>
            <person name="Sullivan B."/>
            <person name="Shelton J."/>
            <person name="Brown S."/>
            <person name="Dudchenko O."/>
            <person name="Machol I."/>
            <person name="Durand N."/>
            <person name="Shamim M."/>
            <person name="Lieberman A."/>
            <person name="Muzny D.M."/>
            <person name="Richards S."/>
            <person name="Yoder A."/>
            <person name="Worley K.C."/>
            <person name="Rogers J."/>
            <person name="Gibbs R.A."/>
        </authorList>
    </citation>
    <scope>NUCLEOTIDE SEQUENCE [LARGE SCALE GENOMIC DNA]</scope>
</reference>
<name>A0A8C5Y8G1_MICMU</name>
<feature type="compositionally biased region" description="Low complexity" evidence="1">
    <location>
        <begin position="9"/>
        <end position="20"/>
    </location>
</feature>
<dbReference type="EMBL" id="ABDC03015328">
    <property type="status" value="NOT_ANNOTATED_CDS"/>
    <property type="molecule type" value="Genomic_DNA"/>
</dbReference>
<reference evidence="2" key="2">
    <citation type="submission" date="2025-08" db="UniProtKB">
        <authorList>
            <consortium name="Ensembl"/>
        </authorList>
    </citation>
    <scope>IDENTIFICATION</scope>
</reference>
<accession>A0A8C5Y8G1</accession>
<protein>
    <submittedName>
        <fullName evidence="2">Uncharacterized protein</fullName>
    </submittedName>
</protein>
<dbReference type="Ensembl" id="ENSMICT00000070005.1">
    <property type="protein sequence ID" value="ENSMICP00000047707.1"/>
    <property type="gene ID" value="ENSMICG00000003662.3"/>
</dbReference>
<keyword evidence="3" id="KW-1185">Reference proteome</keyword>
<evidence type="ECO:0000313" key="2">
    <source>
        <dbReference type="Ensembl" id="ENSMICP00000047707.1"/>
    </source>
</evidence>
<evidence type="ECO:0000313" key="3">
    <source>
        <dbReference type="Proteomes" id="UP000694394"/>
    </source>
</evidence>
<sequence length="48" mass="4452">MSGAGEAGAPGPAGPQRAAEAGGGRLGAPAQGLFSSCVLNRSRTGAAL</sequence>
<dbReference type="Proteomes" id="UP000694394">
    <property type="component" value="Chromosome 11"/>
</dbReference>